<dbReference type="AlphaFoldDB" id="G9YDB0"/>
<feature type="domain" description="Big-1" evidence="2">
    <location>
        <begin position="486"/>
        <end position="577"/>
    </location>
</feature>
<dbReference type="Pfam" id="PF11924">
    <property type="entry name" value="IAT_beta"/>
    <property type="match status" value="1"/>
</dbReference>
<proteinExistence type="inferred from homology"/>
<dbReference type="InterPro" id="IPR038177">
    <property type="entry name" value="IAT_beta_sf"/>
</dbReference>
<dbReference type="RefSeq" id="WP_004096746.1">
    <property type="nucleotide sequence ID" value="NZ_JH417555.1"/>
</dbReference>
<evidence type="ECO:0000313" key="3">
    <source>
        <dbReference type="EMBL" id="EHM37874.1"/>
    </source>
</evidence>
<dbReference type="Proteomes" id="UP000005959">
    <property type="component" value="Unassembled WGS sequence"/>
</dbReference>
<dbReference type="PROSITE" id="PS51127">
    <property type="entry name" value="BIG1"/>
    <property type="match status" value="8"/>
</dbReference>
<dbReference type="EMBL" id="AGCI01000111">
    <property type="protein sequence ID" value="EHM37874.1"/>
    <property type="molecule type" value="Genomic_DNA"/>
</dbReference>
<feature type="domain" description="Big-1" evidence="2">
    <location>
        <begin position="385"/>
        <end position="485"/>
    </location>
</feature>
<dbReference type="InterPro" id="IPR013783">
    <property type="entry name" value="Ig-like_fold"/>
</dbReference>
<protein>
    <submittedName>
        <fullName evidence="3">Bacterial group 1 Ig-like protein</fullName>
    </submittedName>
</protein>
<feature type="domain" description="Big-1" evidence="2">
    <location>
        <begin position="977"/>
        <end position="1070"/>
    </location>
</feature>
<name>G9YDB0_HAFAL</name>
<reference evidence="3 4" key="1">
    <citation type="submission" date="2011-08" db="EMBL/GenBank/DDBJ databases">
        <authorList>
            <person name="Weinstock G."/>
            <person name="Sodergren E."/>
            <person name="Clifton S."/>
            <person name="Fulton L."/>
            <person name="Fulton B."/>
            <person name="Courtney L."/>
            <person name="Fronick C."/>
            <person name="Harrison M."/>
            <person name="Strong C."/>
            <person name="Farmer C."/>
            <person name="Delahaunty K."/>
            <person name="Markovic C."/>
            <person name="Hall O."/>
            <person name="Minx P."/>
            <person name="Tomlinson C."/>
            <person name="Mitreva M."/>
            <person name="Hou S."/>
            <person name="Chen J."/>
            <person name="Wollam A."/>
            <person name="Pepin K.H."/>
            <person name="Johnson M."/>
            <person name="Bhonagiri V."/>
            <person name="Zhang X."/>
            <person name="Suruliraj S."/>
            <person name="Warren W."/>
            <person name="Chinwalla A."/>
            <person name="Mardis E.R."/>
            <person name="Wilson R.K."/>
        </authorList>
    </citation>
    <scope>NUCLEOTIDE SEQUENCE [LARGE SCALE GENOMIC DNA]</scope>
    <source>
        <strain evidence="3 4">ATCC 51873</strain>
    </source>
</reference>
<dbReference type="InterPro" id="IPR003344">
    <property type="entry name" value="Big_1_dom"/>
</dbReference>
<dbReference type="PANTHER" id="PTHR39576:SF2">
    <property type="entry name" value="ATTACHING AND EFFACING PROTEIN HOMOLOG-RELATED"/>
    <property type="match status" value="1"/>
</dbReference>
<feature type="domain" description="Big-1" evidence="2">
    <location>
        <begin position="289"/>
        <end position="379"/>
    </location>
</feature>
<dbReference type="Gene3D" id="2.60.40.10">
    <property type="entry name" value="Immunoglobulins"/>
    <property type="match status" value="9"/>
</dbReference>
<feature type="domain" description="Big-1" evidence="2">
    <location>
        <begin position="583"/>
        <end position="676"/>
    </location>
</feature>
<dbReference type="InterPro" id="IPR051715">
    <property type="entry name" value="Intimin-Invasin_domain"/>
</dbReference>
<dbReference type="Gene3D" id="2.40.160.160">
    <property type="entry name" value="Inverse autotransporter, beta-domain"/>
    <property type="match status" value="1"/>
</dbReference>
<dbReference type="InterPro" id="IPR024519">
    <property type="entry name" value="IAT_beta"/>
</dbReference>
<sequence length="1203" mass="122794">YVEDWMFGGNVFFDDDFTGKNRRVGVGAEAWTNNLKLSANTYVGTTDWHSSRDFNDYYEKPADGYDVRAEGYLPSYPQLGAKLMYEQYYGNNVALFDKDHLQSDPSAVTVGLSYTPVPLITAAVDYKRGQDSMDETTFGINFRYTLGQPWAEQISPSQVAIQRSLAGSRYDLVERNNEIVLQYKKKQQDDALSDMTLMLAKDNSPADGTSANIVTVHASTESGAPARNTAINWSTTGKALLSTSTSVTDSNGDASINVTNKSAEQVIVQANSGNITRTTTTTFTQSVDRMDLQLTQNNSIADGNAQNAGLVTVKDANGQAMPNMPIAWKVSNGASIVRSDAQTNAKGQATVHFVNTKAGTVTLTAGTSGKNATVDATFVAAAVSKIDVSMKTNNTIADGRSTNEAQAIVRDSANNPMPNVSVTWHLGNSQTAQMDSPSVVTTDANGVALLRLKDTVAETVSVTANAGGSTGTTQAVFSATPVNLVTVSMTTNNSPADNATNNAAQALITDSNGQPMPNVSVTWTISGSTTASLSSPATVTTNASGIAVVTLKDSVKESVNLTASAGGKTGKTTATFIQTVAKNLAVSMTGNNAIADNSALNTVQAVLTDGNGNPVENAVVTWSMTGSSTASFTSSTSVNTNSSGIATVSLKDSVAEPVTITASADGITNATTATFIAVPTGAVVVSMTTNHSPADGTTANVAQAVVTDSHGQPLKNITVNWSLSGSSTASATSPTTAITNASGIATLSLVDTTVGGVTVIASADGKQDQATATFQAPVAAVAVSVTTNNSPADGTTANTVQAVVTDAKGLPVANTGVTWSLSGSSTANATSPTTVTTNSSGIATLTLVDSAAEGVTVTASAGGKQAQATATFIAPVSAIAMAVTINNSPADNATANTVQATVTGPNGLPVENASLTWTLSGSSTATTTSPTVVTTNSSGIATVTLVDSVAEGVTVTASAGGKQNQAMATFTAVPVNTVAVTMTTNNAKANGIDTNVAQASVTDASNHPIANVPVTWNITGSTTANATTSLTTSTDANGFATLSLTDTVAEDVTLTAHAGGKQGQTTATFASDAFGPVTVELEHAPASQYINANTVSDGLDITVDAYPGMAEGDQITVNFNVTGTLDPDSTNPLPNVTLPVHTVTAAEVGKPIAFTIDGSTLIGVQADTNKNPPLESVATVVVVKPSTQRQVTGTSPTYLYDTM</sequence>
<dbReference type="PANTHER" id="PTHR39576">
    <property type="entry name" value="ATTACHING AND EFFACING PROTEIN HOMOLOG-RELATED-RELATED"/>
    <property type="match status" value="1"/>
</dbReference>
<dbReference type="Pfam" id="PF02369">
    <property type="entry name" value="Big_1"/>
    <property type="match status" value="9"/>
</dbReference>
<dbReference type="GO" id="GO:0007155">
    <property type="term" value="P:cell adhesion"/>
    <property type="evidence" value="ECO:0007669"/>
    <property type="project" value="InterPro"/>
</dbReference>
<feature type="non-terminal residue" evidence="3">
    <location>
        <position position="1"/>
    </location>
</feature>
<dbReference type="InterPro" id="IPR003535">
    <property type="entry name" value="Intimin/invasin_bac"/>
</dbReference>
<gene>
    <name evidence="3" type="ORF">HMPREF0454_04608</name>
</gene>
<evidence type="ECO:0000313" key="4">
    <source>
        <dbReference type="Proteomes" id="UP000005959"/>
    </source>
</evidence>
<comment type="similarity">
    <text evidence="1">Belongs to the intimin/invasin family.</text>
</comment>
<feature type="domain" description="Big-1" evidence="2">
    <location>
        <begin position="780"/>
        <end position="873"/>
    </location>
</feature>
<dbReference type="InterPro" id="IPR008964">
    <property type="entry name" value="Invasin/intimin_cell_adhesion"/>
</dbReference>
<dbReference type="SUPFAM" id="SSF49373">
    <property type="entry name" value="Invasin/intimin cell-adhesion fragments"/>
    <property type="match status" value="9"/>
</dbReference>
<dbReference type="SMART" id="SM00634">
    <property type="entry name" value="BID_1"/>
    <property type="match status" value="9"/>
</dbReference>
<feature type="domain" description="Big-1" evidence="2">
    <location>
        <begin position="878"/>
        <end position="971"/>
    </location>
</feature>
<accession>G9YDB0</accession>
<dbReference type="PRINTS" id="PR01369">
    <property type="entry name" value="INTIMIN"/>
</dbReference>
<comment type="caution">
    <text evidence="3">The sequence shown here is derived from an EMBL/GenBank/DDBJ whole genome shotgun (WGS) entry which is preliminary data.</text>
</comment>
<feature type="domain" description="Big-1" evidence="2">
    <location>
        <begin position="682"/>
        <end position="775"/>
    </location>
</feature>
<dbReference type="PATRIC" id="fig|1002364.3.peg.4138"/>
<organism evidence="3 4">
    <name type="scientific">Hafnia alvei ATCC 51873</name>
    <dbReference type="NCBI Taxonomy" id="1002364"/>
    <lineage>
        <taxon>Bacteria</taxon>
        <taxon>Pseudomonadati</taxon>
        <taxon>Pseudomonadota</taxon>
        <taxon>Gammaproteobacteria</taxon>
        <taxon>Enterobacterales</taxon>
        <taxon>Hafniaceae</taxon>
        <taxon>Hafnia</taxon>
    </lineage>
</organism>
<dbReference type="HOGENOM" id="CLU_270483_0_0_6"/>
<evidence type="ECO:0000259" key="2">
    <source>
        <dbReference type="PROSITE" id="PS51127"/>
    </source>
</evidence>
<evidence type="ECO:0000256" key="1">
    <source>
        <dbReference type="ARBA" id="ARBA00010116"/>
    </source>
</evidence>
<dbReference type="GO" id="GO:0009279">
    <property type="term" value="C:cell outer membrane"/>
    <property type="evidence" value="ECO:0007669"/>
    <property type="project" value="TreeGrafter"/>
</dbReference>